<organism evidence="1">
    <name type="scientific">hydrothermal vent metagenome</name>
    <dbReference type="NCBI Taxonomy" id="652676"/>
    <lineage>
        <taxon>unclassified sequences</taxon>
        <taxon>metagenomes</taxon>
        <taxon>ecological metagenomes</taxon>
    </lineage>
</organism>
<dbReference type="AlphaFoldDB" id="A0A3B1C7G6"/>
<dbReference type="SUPFAM" id="SSF49452">
    <property type="entry name" value="Starch-binding domain-like"/>
    <property type="match status" value="1"/>
</dbReference>
<sequence length="312" mass="35683">MENLRFWVLNSLFFLGLVFFQNLNAFAYEEVDVSRGGTIAGKITLKGSIPPPRVFSLSLYPFGSFCKKISDGNGHVLLKDFVVSDEGGLWNAVIAVKGVQRGKAFPLIQREFVATDCMFHPADVAAREQFFLDDMGRMHHEHPNVTILENHQPISVVNRDPIIHNIQVFQNERGNIILNAPLPVSTRRRGGVLHFDRGKRISQLICGMHEFMQSWGFVVNNPYYAMTKKDGSYQIDGLLPGDYIVNIWHPHYRVYEQAVRVLEHGNTRLNFVFDASIIRRPNYESQKNFRMDPATPDEHKLKLGDERLIISD</sequence>
<evidence type="ECO:0000313" key="1">
    <source>
        <dbReference type="EMBL" id="VAX26139.1"/>
    </source>
</evidence>
<evidence type="ECO:0008006" key="2">
    <source>
        <dbReference type="Google" id="ProtNLM"/>
    </source>
</evidence>
<accession>A0A3B1C7G6</accession>
<protein>
    <recommendedName>
        <fullName evidence="2">Rhamnogalacturonan lyase domain-containing protein</fullName>
    </recommendedName>
</protein>
<reference evidence="1" key="1">
    <citation type="submission" date="2018-06" db="EMBL/GenBank/DDBJ databases">
        <authorList>
            <person name="Zhirakovskaya E."/>
        </authorList>
    </citation>
    <scope>NUCLEOTIDE SEQUENCE</scope>
</reference>
<name>A0A3B1C7G6_9ZZZZ</name>
<dbReference type="EMBL" id="UOGF01000007">
    <property type="protein sequence ID" value="VAX26139.1"/>
    <property type="molecule type" value="Genomic_DNA"/>
</dbReference>
<gene>
    <name evidence="1" type="ORF">MNBD_NITROSPIRAE01-1168</name>
</gene>
<dbReference type="InterPro" id="IPR013784">
    <property type="entry name" value="Carb-bd-like_fold"/>
</dbReference>
<dbReference type="Gene3D" id="2.60.40.1120">
    <property type="entry name" value="Carboxypeptidase-like, regulatory domain"/>
    <property type="match status" value="1"/>
</dbReference>
<dbReference type="GO" id="GO:0030246">
    <property type="term" value="F:carbohydrate binding"/>
    <property type="evidence" value="ECO:0007669"/>
    <property type="project" value="InterPro"/>
</dbReference>
<proteinExistence type="predicted"/>